<name>A0A1F6DFI8_9BACT</name>
<keyword evidence="2" id="KW-0812">Transmembrane</keyword>
<accession>A0A1F6DFI8</accession>
<keyword evidence="2" id="KW-1133">Transmembrane helix</keyword>
<feature type="transmembrane region" description="Helical" evidence="2">
    <location>
        <begin position="5"/>
        <end position="26"/>
    </location>
</feature>
<sequence>MQKKFIIAGGLVLVSITIALFVYVFFVQKAGEPLSSTQEGVFATSDQADTVQSPSGTDTQSAEVNLAQDTPSTSALTETTGVQGTETQAPRSHYTQLSTTPVAGMTFIGTSTVRYSEKGTGTLVDVNLLTQETTTLTTNLSNIISATFNTNGSRVIFKLHDTLTTRFFVGVVAKNAEGINDLRGSFLPQDTEDAIFVGDTNIRYLLATAAGGEVHTYESSTKKDSIEGTLPFSQASLISSGKDTYILSRPSASQLGTLFRYTPEGITPLLPSARGLTAFVAPYSESLYSTGYFDRELSTTVLKGDTQSYLAQIMNTDTCTATQASVYCARPIVFETAEYPDRWYRGEERHEDFIWWLNEESNTLHPISSPVKETGQSFDILAMQGNKDVDNLLLLINKNNGTLWLYTQ</sequence>
<protein>
    <submittedName>
        <fullName evidence="3">Uncharacterized protein</fullName>
    </submittedName>
</protein>
<dbReference type="AlphaFoldDB" id="A0A1F6DFI8"/>
<comment type="caution">
    <text evidence="3">The sequence shown here is derived from an EMBL/GenBank/DDBJ whole genome shotgun (WGS) entry which is preliminary data.</text>
</comment>
<reference evidence="3 4" key="1">
    <citation type="journal article" date="2016" name="Nat. Commun.">
        <title>Thousands of microbial genomes shed light on interconnected biogeochemical processes in an aquifer system.</title>
        <authorList>
            <person name="Anantharaman K."/>
            <person name="Brown C.T."/>
            <person name="Hug L.A."/>
            <person name="Sharon I."/>
            <person name="Castelle C.J."/>
            <person name="Probst A.J."/>
            <person name="Thomas B.C."/>
            <person name="Singh A."/>
            <person name="Wilkins M.J."/>
            <person name="Karaoz U."/>
            <person name="Brodie E.L."/>
            <person name="Williams K.H."/>
            <person name="Hubbard S.S."/>
            <person name="Banfield J.F."/>
        </authorList>
    </citation>
    <scope>NUCLEOTIDE SEQUENCE [LARGE SCALE GENOMIC DNA]</scope>
</reference>
<feature type="region of interest" description="Disordered" evidence="1">
    <location>
        <begin position="69"/>
        <end position="94"/>
    </location>
</feature>
<proteinExistence type="predicted"/>
<evidence type="ECO:0000313" key="4">
    <source>
        <dbReference type="Proteomes" id="UP000178794"/>
    </source>
</evidence>
<keyword evidence="2" id="KW-0472">Membrane</keyword>
<evidence type="ECO:0000256" key="2">
    <source>
        <dbReference type="SAM" id="Phobius"/>
    </source>
</evidence>
<gene>
    <name evidence="3" type="ORF">A3C89_02280</name>
</gene>
<organism evidence="3 4">
    <name type="scientific">Candidatus Kaiserbacteria bacterium RIFCSPHIGHO2_02_FULL_50_50</name>
    <dbReference type="NCBI Taxonomy" id="1798492"/>
    <lineage>
        <taxon>Bacteria</taxon>
        <taxon>Candidatus Kaiseribacteriota</taxon>
    </lineage>
</organism>
<dbReference type="Proteomes" id="UP000178794">
    <property type="component" value="Unassembled WGS sequence"/>
</dbReference>
<dbReference type="EMBL" id="MFLF01000009">
    <property type="protein sequence ID" value="OGG60193.1"/>
    <property type="molecule type" value="Genomic_DNA"/>
</dbReference>
<feature type="compositionally biased region" description="Low complexity" evidence="1">
    <location>
        <begin position="77"/>
        <end position="88"/>
    </location>
</feature>
<evidence type="ECO:0000313" key="3">
    <source>
        <dbReference type="EMBL" id="OGG60193.1"/>
    </source>
</evidence>
<evidence type="ECO:0000256" key="1">
    <source>
        <dbReference type="SAM" id="MobiDB-lite"/>
    </source>
</evidence>